<feature type="non-terminal residue" evidence="1">
    <location>
        <position position="100"/>
    </location>
</feature>
<feature type="non-terminal residue" evidence="1">
    <location>
        <position position="1"/>
    </location>
</feature>
<keyword evidence="2" id="KW-1185">Reference proteome</keyword>
<reference evidence="2" key="1">
    <citation type="submission" date="2022-10" db="EMBL/GenBank/DDBJ databases">
        <title>Genome assembly of Pristionchus species.</title>
        <authorList>
            <person name="Yoshida K."/>
            <person name="Sommer R.J."/>
        </authorList>
    </citation>
    <scope>NUCLEOTIDE SEQUENCE [LARGE SCALE GENOMIC DNA]</scope>
    <source>
        <strain evidence="2">RS5460</strain>
    </source>
</reference>
<evidence type="ECO:0000313" key="2">
    <source>
        <dbReference type="Proteomes" id="UP001328107"/>
    </source>
</evidence>
<gene>
    <name evidence="1" type="ORF">PMAYCL1PPCAC_22767</name>
</gene>
<sequence length="100" mass="11666">EENTGNTRQTLLMSEIGDFFSDEKSEGANDHEGSCDTQQKRKDNLHELIVLFTVLSLGTHYTVHFEAHMREIGIVVHGNHRVQRRQVYFELLKELKREIN</sequence>
<dbReference type="Proteomes" id="UP001328107">
    <property type="component" value="Unassembled WGS sequence"/>
</dbReference>
<comment type="caution">
    <text evidence="1">The sequence shown here is derived from an EMBL/GenBank/DDBJ whole genome shotgun (WGS) entry which is preliminary data.</text>
</comment>
<dbReference type="AlphaFoldDB" id="A0AAN5I524"/>
<evidence type="ECO:0000313" key="1">
    <source>
        <dbReference type="EMBL" id="GMR52572.1"/>
    </source>
</evidence>
<accession>A0AAN5I524</accession>
<organism evidence="1 2">
    <name type="scientific">Pristionchus mayeri</name>
    <dbReference type="NCBI Taxonomy" id="1317129"/>
    <lineage>
        <taxon>Eukaryota</taxon>
        <taxon>Metazoa</taxon>
        <taxon>Ecdysozoa</taxon>
        <taxon>Nematoda</taxon>
        <taxon>Chromadorea</taxon>
        <taxon>Rhabditida</taxon>
        <taxon>Rhabditina</taxon>
        <taxon>Diplogasteromorpha</taxon>
        <taxon>Diplogasteroidea</taxon>
        <taxon>Neodiplogasteridae</taxon>
        <taxon>Pristionchus</taxon>
    </lineage>
</organism>
<dbReference type="EMBL" id="BTRK01000005">
    <property type="protein sequence ID" value="GMR52572.1"/>
    <property type="molecule type" value="Genomic_DNA"/>
</dbReference>
<protein>
    <submittedName>
        <fullName evidence="1">Uncharacterized protein</fullName>
    </submittedName>
</protein>
<name>A0AAN5I524_9BILA</name>
<proteinExistence type="predicted"/>